<organism evidence="4 5">
    <name type="scientific">Nonomuraea deserti</name>
    <dbReference type="NCBI Taxonomy" id="1848322"/>
    <lineage>
        <taxon>Bacteria</taxon>
        <taxon>Bacillati</taxon>
        <taxon>Actinomycetota</taxon>
        <taxon>Actinomycetes</taxon>
        <taxon>Streptosporangiales</taxon>
        <taxon>Streptosporangiaceae</taxon>
        <taxon>Nonomuraea</taxon>
    </lineage>
</organism>
<accession>A0A4R4U5N9</accession>
<proteinExistence type="predicted"/>
<keyword evidence="2 4" id="KW-0378">Hydrolase</keyword>
<dbReference type="Proteomes" id="UP000295258">
    <property type="component" value="Unassembled WGS sequence"/>
</dbReference>
<evidence type="ECO:0000256" key="2">
    <source>
        <dbReference type="ARBA" id="ARBA00022801"/>
    </source>
</evidence>
<reference evidence="4 5" key="1">
    <citation type="submission" date="2019-03" db="EMBL/GenBank/DDBJ databases">
        <title>Draft genome sequences of novel Actinobacteria.</title>
        <authorList>
            <person name="Sahin N."/>
            <person name="Ay H."/>
            <person name="Saygin H."/>
        </authorList>
    </citation>
    <scope>NUCLEOTIDE SEQUENCE [LARGE SCALE GENOMIC DNA]</scope>
    <source>
        <strain evidence="4 5">KC310</strain>
    </source>
</reference>
<dbReference type="GO" id="GO:0046872">
    <property type="term" value="F:metal ion binding"/>
    <property type="evidence" value="ECO:0007669"/>
    <property type="project" value="UniProtKB-KW"/>
</dbReference>
<evidence type="ECO:0000259" key="3">
    <source>
        <dbReference type="PROSITE" id="PS51677"/>
    </source>
</evidence>
<gene>
    <name evidence="4" type="ORF">E1292_47520</name>
</gene>
<feature type="non-terminal residue" evidence="4">
    <location>
        <position position="230"/>
    </location>
</feature>
<keyword evidence="5" id="KW-1185">Reference proteome</keyword>
<evidence type="ECO:0000256" key="1">
    <source>
        <dbReference type="ARBA" id="ARBA00022723"/>
    </source>
</evidence>
<evidence type="ECO:0000313" key="5">
    <source>
        <dbReference type="Proteomes" id="UP000295258"/>
    </source>
</evidence>
<sequence length="230" mass="25432">MWSGAVRAVSLRPVRAALDAAAGKPVDCRRVKCVALTFDDGPGRYTDTLLRHLAAHRARATFFVVGQNVAANPGIVRRTYAAGHEIAGHTWSHADLTKLSATGIRSQLTRTDRAIKAATGVTPRLIRPPYGAFNTAVRLQSPRPLVMWSVDTLDWLHRDSARVARKAVRSARPGSIILFHDIHPTTVRAIPRVLRKLSARGYHFVTVSRLYGDRPPRLVYGTTRRPRPAD</sequence>
<dbReference type="PROSITE" id="PS51677">
    <property type="entry name" value="NODB"/>
    <property type="match status" value="1"/>
</dbReference>
<dbReference type="SUPFAM" id="SSF88713">
    <property type="entry name" value="Glycoside hydrolase/deacetylase"/>
    <property type="match status" value="1"/>
</dbReference>
<dbReference type="InterPro" id="IPR050248">
    <property type="entry name" value="Polysacc_deacetylase_ArnD"/>
</dbReference>
<name>A0A4R4U5N9_9ACTN</name>
<dbReference type="PANTHER" id="PTHR10587">
    <property type="entry name" value="GLYCOSYL TRANSFERASE-RELATED"/>
    <property type="match status" value="1"/>
</dbReference>
<dbReference type="GO" id="GO:0016020">
    <property type="term" value="C:membrane"/>
    <property type="evidence" value="ECO:0007669"/>
    <property type="project" value="TreeGrafter"/>
</dbReference>
<dbReference type="InterPro" id="IPR002509">
    <property type="entry name" value="NODB_dom"/>
</dbReference>
<dbReference type="EMBL" id="SMKO01000284">
    <property type="protein sequence ID" value="TDC86698.1"/>
    <property type="molecule type" value="Genomic_DNA"/>
</dbReference>
<comment type="caution">
    <text evidence="4">The sequence shown here is derived from an EMBL/GenBank/DDBJ whole genome shotgun (WGS) entry which is preliminary data.</text>
</comment>
<dbReference type="GO" id="GO:0005975">
    <property type="term" value="P:carbohydrate metabolic process"/>
    <property type="evidence" value="ECO:0007669"/>
    <property type="project" value="InterPro"/>
</dbReference>
<dbReference type="InterPro" id="IPR011330">
    <property type="entry name" value="Glyco_hydro/deAcase_b/a-brl"/>
</dbReference>
<keyword evidence="1" id="KW-0479">Metal-binding</keyword>
<evidence type="ECO:0000313" key="4">
    <source>
        <dbReference type="EMBL" id="TDC86698.1"/>
    </source>
</evidence>
<feature type="domain" description="NodB homology" evidence="3">
    <location>
        <begin position="32"/>
        <end position="205"/>
    </location>
</feature>
<protein>
    <submittedName>
        <fullName evidence="4">Hydrolase</fullName>
    </submittedName>
</protein>
<dbReference type="Pfam" id="PF01522">
    <property type="entry name" value="Polysacc_deac_1"/>
    <property type="match status" value="1"/>
</dbReference>
<dbReference type="GO" id="GO:0016810">
    <property type="term" value="F:hydrolase activity, acting on carbon-nitrogen (but not peptide) bonds"/>
    <property type="evidence" value="ECO:0007669"/>
    <property type="project" value="InterPro"/>
</dbReference>
<dbReference type="Gene3D" id="3.20.20.370">
    <property type="entry name" value="Glycoside hydrolase/deacetylase"/>
    <property type="match status" value="1"/>
</dbReference>
<dbReference type="PANTHER" id="PTHR10587:SF133">
    <property type="entry name" value="CHITIN DEACETYLASE 1-RELATED"/>
    <property type="match status" value="1"/>
</dbReference>
<dbReference type="CDD" id="cd10954">
    <property type="entry name" value="CE4_CtAXE_like"/>
    <property type="match status" value="1"/>
</dbReference>
<dbReference type="AlphaFoldDB" id="A0A4R4U5N9"/>